<name>A0A2G2YKC2_CAPAN</name>
<dbReference type="Pfam" id="PF03171">
    <property type="entry name" value="2OG-FeII_Oxy"/>
    <property type="match status" value="1"/>
</dbReference>
<accession>A0A2G2YKC2</accession>
<dbReference type="Proteomes" id="UP000222542">
    <property type="component" value="Unassembled WGS sequence"/>
</dbReference>
<organism evidence="8 9">
    <name type="scientific">Capsicum annuum</name>
    <name type="common">Capsicum pepper</name>
    <dbReference type="NCBI Taxonomy" id="4072"/>
    <lineage>
        <taxon>Eukaryota</taxon>
        <taxon>Viridiplantae</taxon>
        <taxon>Streptophyta</taxon>
        <taxon>Embryophyta</taxon>
        <taxon>Tracheophyta</taxon>
        <taxon>Spermatophyta</taxon>
        <taxon>Magnoliopsida</taxon>
        <taxon>eudicotyledons</taxon>
        <taxon>Gunneridae</taxon>
        <taxon>Pentapetalae</taxon>
        <taxon>asterids</taxon>
        <taxon>lamiids</taxon>
        <taxon>Solanales</taxon>
        <taxon>Solanaceae</taxon>
        <taxon>Solanoideae</taxon>
        <taxon>Capsiceae</taxon>
        <taxon>Capsicum</taxon>
    </lineage>
</organism>
<feature type="transmembrane region" description="Helical" evidence="5">
    <location>
        <begin position="313"/>
        <end position="334"/>
    </location>
</feature>
<dbReference type="PANTHER" id="PTHR47991">
    <property type="entry name" value="OXOGLUTARATE/IRON-DEPENDENT DIOXYGENASE"/>
    <property type="match status" value="1"/>
</dbReference>
<dbReference type="GO" id="GO:0016706">
    <property type="term" value="F:2-oxoglutarate-dependent dioxygenase activity"/>
    <property type="evidence" value="ECO:0007669"/>
    <property type="project" value="UniProtKB-ARBA"/>
</dbReference>
<keyword evidence="2" id="KW-0847">Vitamin C</keyword>
<keyword evidence="5" id="KW-0812">Transmembrane</keyword>
<dbReference type="Pfam" id="PF14226">
    <property type="entry name" value="DIOX_N"/>
    <property type="match status" value="1"/>
</dbReference>
<reference evidence="8 9" key="2">
    <citation type="journal article" date="2017" name="Genome Biol.">
        <title>New reference genome sequences of hot pepper reveal the massive evolution of plant disease-resistance genes by retroduplication.</title>
        <authorList>
            <person name="Kim S."/>
            <person name="Park J."/>
            <person name="Yeom S.I."/>
            <person name="Kim Y.M."/>
            <person name="Seo E."/>
            <person name="Kim K.T."/>
            <person name="Kim M.S."/>
            <person name="Lee J.M."/>
            <person name="Cheong K."/>
            <person name="Shin H.S."/>
            <person name="Kim S.B."/>
            <person name="Han K."/>
            <person name="Lee J."/>
            <person name="Park M."/>
            <person name="Lee H.A."/>
            <person name="Lee H.Y."/>
            <person name="Lee Y."/>
            <person name="Oh S."/>
            <person name="Lee J.H."/>
            <person name="Choi E."/>
            <person name="Choi E."/>
            <person name="Lee S.E."/>
            <person name="Jeon J."/>
            <person name="Kim H."/>
            <person name="Choi G."/>
            <person name="Song H."/>
            <person name="Lee J."/>
            <person name="Lee S.C."/>
            <person name="Kwon J.K."/>
            <person name="Lee H.Y."/>
            <person name="Koo N."/>
            <person name="Hong Y."/>
            <person name="Kim R.W."/>
            <person name="Kang W.H."/>
            <person name="Huh J.H."/>
            <person name="Kang B.C."/>
            <person name="Yang T.J."/>
            <person name="Lee Y.H."/>
            <person name="Bennetzen J.L."/>
            <person name="Choi D."/>
        </authorList>
    </citation>
    <scope>NUCLEOTIDE SEQUENCE [LARGE SCALE GENOMIC DNA]</scope>
    <source>
        <strain evidence="9">cv. CM334</strain>
    </source>
</reference>
<evidence type="ECO:0000256" key="5">
    <source>
        <dbReference type="SAM" id="Phobius"/>
    </source>
</evidence>
<evidence type="ECO:0000313" key="8">
    <source>
        <dbReference type="EMBL" id="PHT70193.1"/>
    </source>
</evidence>
<dbReference type="EMBL" id="AYRZ02000010">
    <property type="protein sequence ID" value="PHT70193.1"/>
    <property type="molecule type" value="Genomic_DNA"/>
</dbReference>
<gene>
    <name evidence="8" type="ORF">T459_25297</name>
</gene>
<feature type="domain" description="Isopenicillin N synthase-like Fe(2+) 2OG dioxygenase" evidence="6">
    <location>
        <begin position="165"/>
        <end position="245"/>
    </location>
</feature>
<evidence type="ECO:0008006" key="10">
    <source>
        <dbReference type="Google" id="ProtNLM"/>
    </source>
</evidence>
<evidence type="ECO:0000256" key="4">
    <source>
        <dbReference type="ARBA" id="ARBA00023004"/>
    </source>
</evidence>
<evidence type="ECO:0000259" key="7">
    <source>
        <dbReference type="Pfam" id="PF14226"/>
    </source>
</evidence>
<dbReference type="STRING" id="4072.A0A2G2YKC2"/>
<keyword evidence="1" id="KW-0479">Metal-binding</keyword>
<protein>
    <recommendedName>
        <fullName evidence="10">Fe2OG dioxygenase domain-containing protein</fullName>
    </recommendedName>
</protein>
<keyword evidence="5" id="KW-1133">Transmembrane helix</keyword>
<proteinExistence type="predicted"/>
<evidence type="ECO:0000256" key="3">
    <source>
        <dbReference type="ARBA" id="ARBA00023002"/>
    </source>
</evidence>
<evidence type="ECO:0000259" key="6">
    <source>
        <dbReference type="Pfam" id="PF03171"/>
    </source>
</evidence>
<feature type="non-terminal residue" evidence="8">
    <location>
        <position position="360"/>
    </location>
</feature>
<evidence type="ECO:0000256" key="1">
    <source>
        <dbReference type="ARBA" id="ARBA00022723"/>
    </source>
</evidence>
<keyword evidence="9" id="KW-1185">Reference proteome</keyword>
<dbReference type="InterPro" id="IPR050295">
    <property type="entry name" value="Plant_2OG-oxidoreductases"/>
</dbReference>
<dbReference type="InterPro" id="IPR026992">
    <property type="entry name" value="DIOX_N"/>
</dbReference>
<dbReference type="SUPFAM" id="SSF51197">
    <property type="entry name" value="Clavaminate synthase-like"/>
    <property type="match status" value="1"/>
</dbReference>
<dbReference type="InterPro" id="IPR044861">
    <property type="entry name" value="IPNS-like_FE2OG_OXY"/>
</dbReference>
<feature type="domain" description="Non-haem dioxygenase N-terminal" evidence="7">
    <location>
        <begin position="38"/>
        <end position="117"/>
    </location>
</feature>
<comment type="caution">
    <text evidence="8">The sequence shown here is derived from an EMBL/GenBank/DDBJ whole genome shotgun (WGS) entry which is preliminary data.</text>
</comment>
<keyword evidence="4" id="KW-0408">Iron</keyword>
<reference evidence="8 9" key="1">
    <citation type="journal article" date="2014" name="Nat. Genet.">
        <title>Genome sequence of the hot pepper provides insights into the evolution of pungency in Capsicum species.</title>
        <authorList>
            <person name="Kim S."/>
            <person name="Park M."/>
            <person name="Yeom S.I."/>
            <person name="Kim Y.M."/>
            <person name="Lee J.M."/>
            <person name="Lee H.A."/>
            <person name="Seo E."/>
            <person name="Choi J."/>
            <person name="Cheong K."/>
            <person name="Kim K.T."/>
            <person name="Jung K."/>
            <person name="Lee G.W."/>
            <person name="Oh S.K."/>
            <person name="Bae C."/>
            <person name="Kim S.B."/>
            <person name="Lee H.Y."/>
            <person name="Kim S.Y."/>
            <person name="Kim M.S."/>
            <person name="Kang B.C."/>
            <person name="Jo Y.D."/>
            <person name="Yang H.B."/>
            <person name="Jeong H.J."/>
            <person name="Kang W.H."/>
            <person name="Kwon J.K."/>
            <person name="Shin C."/>
            <person name="Lim J.Y."/>
            <person name="Park J.H."/>
            <person name="Huh J.H."/>
            <person name="Kim J.S."/>
            <person name="Kim B.D."/>
            <person name="Cohen O."/>
            <person name="Paran I."/>
            <person name="Suh M.C."/>
            <person name="Lee S.B."/>
            <person name="Kim Y.K."/>
            <person name="Shin Y."/>
            <person name="Noh S.J."/>
            <person name="Park J."/>
            <person name="Seo Y.S."/>
            <person name="Kwon S.Y."/>
            <person name="Kim H.A."/>
            <person name="Park J.M."/>
            <person name="Kim H.J."/>
            <person name="Choi S.B."/>
            <person name="Bosland P.W."/>
            <person name="Reeves G."/>
            <person name="Jo S.H."/>
            <person name="Lee B.W."/>
            <person name="Cho H.T."/>
            <person name="Choi H.S."/>
            <person name="Lee M.S."/>
            <person name="Yu Y."/>
            <person name="Do Choi Y."/>
            <person name="Park B.S."/>
            <person name="van Deynze A."/>
            <person name="Ashrafi H."/>
            <person name="Hill T."/>
            <person name="Kim W.T."/>
            <person name="Pai H.S."/>
            <person name="Ahn H.K."/>
            <person name="Yeam I."/>
            <person name="Giovannoni J.J."/>
            <person name="Rose J.K."/>
            <person name="Sorensen I."/>
            <person name="Lee S.J."/>
            <person name="Kim R.W."/>
            <person name="Choi I.Y."/>
            <person name="Choi B.S."/>
            <person name="Lim J.S."/>
            <person name="Lee Y.H."/>
            <person name="Choi D."/>
        </authorList>
    </citation>
    <scope>NUCLEOTIDE SEQUENCE [LARGE SCALE GENOMIC DNA]</scope>
    <source>
        <strain evidence="9">cv. CM334</strain>
    </source>
</reference>
<dbReference type="Gramene" id="PHT70193">
    <property type="protein sequence ID" value="PHT70193"/>
    <property type="gene ID" value="T459_25297"/>
</dbReference>
<evidence type="ECO:0000313" key="9">
    <source>
        <dbReference type="Proteomes" id="UP000222542"/>
    </source>
</evidence>
<keyword evidence="3" id="KW-0560">Oxidoreductase</keyword>
<dbReference type="InterPro" id="IPR027443">
    <property type="entry name" value="IPNS-like_sf"/>
</dbReference>
<keyword evidence="5" id="KW-0472">Membrane</keyword>
<dbReference type="OMA" id="YLHTPTT"/>
<sequence>MHKAQSIPLLPCWMCHKLILDFSSHQHPLPDKKSSTNFNQVISHGMEDSFLDKVHEISKQFFALPTEEKLKYARTAYQIEGYGSDKVLTDEQRLDWYGRLYLNVFPEDIRKIQFWPQKPECFREVLEEYIKNMKLLSESLLKAMATSLNVEENCFLDQCGDRQTMIARFKFYPPCPRPDVILGVKQHADASAITILLVPVVPYGFLVNVGDQVEIMSNDIFKSPMHRVVTNAERERNTLAVFIMPDVDVEIGPVDKLINEERPRAYKNVKSFVGFFFQSYQQGKRPIEAAKICQELHSLTTKSSLSCFSVQPPLTVCWFLLPLFVFLVVVACVVHEPNTKVCKCIKLKIIQDNLNKLLVN</sequence>
<dbReference type="AlphaFoldDB" id="A0A2G2YKC2"/>
<evidence type="ECO:0000256" key="2">
    <source>
        <dbReference type="ARBA" id="ARBA00022896"/>
    </source>
</evidence>
<dbReference type="Gene3D" id="2.60.120.330">
    <property type="entry name" value="B-lactam Antibiotic, Isopenicillin N Synthase, Chain"/>
    <property type="match status" value="1"/>
</dbReference>
<dbReference type="GO" id="GO:0031418">
    <property type="term" value="F:L-ascorbic acid binding"/>
    <property type="evidence" value="ECO:0007669"/>
    <property type="project" value="UniProtKB-KW"/>
</dbReference>
<dbReference type="GO" id="GO:0046872">
    <property type="term" value="F:metal ion binding"/>
    <property type="evidence" value="ECO:0007669"/>
    <property type="project" value="UniProtKB-KW"/>
</dbReference>